<sequence length="154" mass="16729">MIPSLIDPGFGAPWAVLPPGVHETTLEEAAARFASTPHRQWLFGGFQRAVEALRLAGCRAVYLDGSFTTAKHHPGDFDGCWDHAGMDFSLLDPVLQNFAGKREAQKAKYLGEMFPAFAPNGATGTFLDFFQIEKHSGQPKGILRLKLATSKGAL</sequence>
<gene>
    <name evidence="1" type="ORF">NCTC11166_02669</name>
</gene>
<accession>A0A2X1BWZ0</accession>
<name>A0A2X1BWZ0_BREVE</name>
<proteinExistence type="predicted"/>
<dbReference type="AlphaFoldDB" id="A0A2X1BWZ0"/>
<evidence type="ECO:0000313" key="2">
    <source>
        <dbReference type="Proteomes" id="UP000251186"/>
    </source>
</evidence>
<dbReference type="Proteomes" id="UP000251186">
    <property type="component" value="Unassembled WGS sequence"/>
</dbReference>
<reference evidence="1 2" key="1">
    <citation type="submission" date="2018-06" db="EMBL/GenBank/DDBJ databases">
        <authorList>
            <consortium name="Pathogen Informatics"/>
            <person name="Doyle S."/>
        </authorList>
    </citation>
    <scope>NUCLEOTIDE SEQUENCE [LARGE SCALE GENOMIC DNA]</scope>
    <source>
        <strain evidence="1 2">NCTC11166</strain>
    </source>
</reference>
<dbReference type="EMBL" id="UAQP01000014">
    <property type="protein sequence ID" value="SPU55274.1"/>
    <property type="molecule type" value="Genomic_DNA"/>
</dbReference>
<dbReference type="InterPro" id="IPR053860">
    <property type="entry name" value="DUF6932"/>
</dbReference>
<evidence type="ECO:0000313" key="1">
    <source>
        <dbReference type="EMBL" id="SPU55274.1"/>
    </source>
</evidence>
<protein>
    <submittedName>
        <fullName evidence="1">Uncharacterized protein</fullName>
    </submittedName>
</protein>
<dbReference type="Pfam" id="PF22014">
    <property type="entry name" value="DUF6932"/>
    <property type="match status" value="1"/>
</dbReference>
<organism evidence="1 2">
    <name type="scientific">Brevundimonas vesicularis</name>
    <name type="common">Pseudomonas vesicularis</name>
    <dbReference type="NCBI Taxonomy" id="41276"/>
    <lineage>
        <taxon>Bacteria</taxon>
        <taxon>Pseudomonadati</taxon>
        <taxon>Pseudomonadota</taxon>
        <taxon>Alphaproteobacteria</taxon>
        <taxon>Caulobacterales</taxon>
        <taxon>Caulobacteraceae</taxon>
        <taxon>Brevundimonas</taxon>
    </lineage>
</organism>
<dbReference type="RefSeq" id="WP_112863243.1">
    <property type="nucleotide sequence ID" value="NZ_UAQP01000014.1"/>
</dbReference>